<name>A0A915K3M0_ROMCU</name>
<dbReference type="WBParaSite" id="nRc.2.0.1.t33380-RA">
    <property type="protein sequence ID" value="nRc.2.0.1.t33380-RA"/>
    <property type="gene ID" value="nRc.2.0.1.g33380"/>
</dbReference>
<reference evidence="2" key="1">
    <citation type="submission" date="2022-11" db="UniProtKB">
        <authorList>
            <consortium name="WormBaseParasite"/>
        </authorList>
    </citation>
    <scope>IDENTIFICATION</scope>
</reference>
<dbReference type="AlphaFoldDB" id="A0A915K3M0"/>
<organism evidence="1 2">
    <name type="scientific">Romanomermis culicivorax</name>
    <name type="common">Nematode worm</name>
    <dbReference type="NCBI Taxonomy" id="13658"/>
    <lineage>
        <taxon>Eukaryota</taxon>
        <taxon>Metazoa</taxon>
        <taxon>Ecdysozoa</taxon>
        <taxon>Nematoda</taxon>
        <taxon>Enoplea</taxon>
        <taxon>Dorylaimia</taxon>
        <taxon>Mermithida</taxon>
        <taxon>Mermithoidea</taxon>
        <taxon>Mermithidae</taxon>
        <taxon>Romanomermis</taxon>
    </lineage>
</organism>
<evidence type="ECO:0000313" key="2">
    <source>
        <dbReference type="WBParaSite" id="nRc.2.0.1.t33380-RA"/>
    </source>
</evidence>
<protein>
    <submittedName>
        <fullName evidence="2">Uncharacterized protein</fullName>
    </submittedName>
</protein>
<accession>A0A915K3M0</accession>
<keyword evidence="1" id="KW-1185">Reference proteome</keyword>
<dbReference type="Proteomes" id="UP000887565">
    <property type="component" value="Unplaced"/>
</dbReference>
<sequence>MLTKRANYHFPFQRKKIYERVLRCFAFRAEIGYTRFTKNVDLCVLVPRTSLSPNVPISRKSLFPEDPDFSNNK</sequence>
<proteinExistence type="predicted"/>
<evidence type="ECO:0000313" key="1">
    <source>
        <dbReference type="Proteomes" id="UP000887565"/>
    </source>
</evidence>